<name>A0A1E4TJN7_9ASCO</name>
<evidence type="ECO:0000313" key="2">
    <source>
        <dbReference type="EMBL" id="ODV91956.1"/>
    </source>
</evidence>
<dbReference type="Pfam" id="PF00144">
    <property type="entry name" value="Beta-lactamase"/>
    <property type="match status" value="1"/>
</dbReference>
<dbReference type="InterPro" id="IPR001466">
    <property type="entry name" value="Beta-lactam-related"/>
</dbReference>
<reference evidence="3" key="1">
    <citation type="submission" date="2016-02" db="EMBL/GenBank/DDBJ databases">
        <title>Comparative genomics of biotechnologically important yeasts.</title>
        <authorList>
            <consortium name="DOE Joint Genome Institute"/>
            <person name="Riley R."/>
            <person name="Haridas S."/>
            <person name="Wolfe K.H."/>
            <person name="Lopes M.R."/>
            <person name="Hittinger C.T."/>
            <person name="Goker M."/>
            <person name="Salamov A."/>
            <person name="Wisecaver J."/>
            <person name="Long T.M."/>
            <person name="Aerts A.L."/>
            <person name="Barry K."/>
            <person name="Choi C."/>
            <person name="Clum A."/>
            <person name="Coughlan A.Y."/>
            <person name="Deshpande S."/>
            <person name="Douglass A.P."/>
            <person name="Hanson S.J."/>
            <person name="Klenk H.-P."/>
            <person name="Labutti K."/>
            <person name="Lapidus A."/>
            <person name="Lindquist E."/>
            <person name="Lipzen A."/>
            <person name="Meier-Kolthoff J.P."/>
            <person name="Ohm R.A."/>
            <person name="Otillar R.P."/>
            <person name="Pangilinan J."/>
            <person name="Peng Y."/>
            <person name="Rokas A."/>
            <person name="Rosa C.A."/>
            <person name="Scheuner C."/>
            <person name="Sibirny A.A."/>
            <person name="Slot J.C."/>
            <person name="Stielow J.B."/>
            <person name="Sun H."/>
            <person name="Kurtzman C.P."/>
            <person name="Blackwell M."/>
            <person name="Jeffries T.W."/>
            <person name="Grigoriev I.V."/>
        </authorList>
    </citation>
    <scope>NUCLEOTIDE SEQUENCE [LARGE SCALE GENOMIC DNA]</scope>
    <source>
        <strain evidence="3">NRRL Y-17796</strain>
    </source>
</reference>
<feature type="domain" description="Beta-lactamase-related" evidence="1">
    <location>
        <begin position="26"/>
        <end position="379"/>
    </location>
</feature>
<dbReference type="PANTHER" id="PTHR43283:SF3">
    <property type="entry name" value="BETA-LACTAMASE FAMILY PROTEIN (AFU_ORTHOLOGUE AFUA_5G07500)"/>
    <property type="match status" value="1"/>
</dbReference>
<protein>
    <recommendedName>
        <fullName evidence="1">Beta-lactamase-related domain-containing protein</fullName>
    </recommendedName>
</protein>
<dbReference type="InterPro" id="IPR050789">
    <property type="entry name" value="Diverse_Enzym_Activities"/>
</dbReference>
<dbReference type="InterPro" id="IPR012338">
    <property type="entry name" value="Beta-lactam/transpept-like"/>
</dbReference>
<keyword evidence="3" id="KW-1185">Reference proteome</keyword>
<dbReference type="AlphaFoldDB" id="A0A1E4TJN7"/>
<dbReference type="EMBL" id="KV453841">
    <property type="protein sequence ID" value="ODV91956.1"/>
    <property type="molecule type" value="Genomic_DNA"/>
</dbReference>
<dbReference type="Gene3D" id="3.40.710.10">
    <property type="entry name" value="DD-peptidase/beta-lactamase superfamily"/>
    <property type="match status" value="1"/>
</dbReference>
<evidence type="ECO:0000259" key="1">
    <source>
        <dbReference type="Pfam" id="PF00144"/>
    </source>
</evidence>
<gene>
    <name evidence="2" type="ORF">CANCADRAFT_80257</name>
</gene>
<evidence type="ECO:0000313" key="3">
    <source>
        <dbReference type="Proteomes" id="UP000095023"/>
    </source>
</evidence>
<organism evidence="2 3">
    <name type="scientific">Tortispora caseinolytica NRRL Y-17796</name>
    <dbReference type="NCBI Taxonomy" id="767744"/>
    <lineage>
        <taxon>Eukaryota</taxon>
        <taxon>Fungi</taxon>
        <taxon>Dikarya</taxon>
        <taxon>Ascomycota</taxon>
        <taxon>Saccharomycotina</taxon>
        <taxon>Trigonopsidomycetes</taxon>
        <taxon>Trigonopsidales</taxon>
        <taxon>Trigonopsidaceae</taxon>
        <taxon>Tortispora</taxon>
    </lineage>
</organism>
<sequence>MGIDIAALKTKADAAFEAAVNNKDAPVAGIVAGVTDRNGNIYEGQAGYRNLETKVPMDQDTLFYFWSTSKAHTAAALLHLYEQGKIDFQDPAKKYVKELENVEIFDGFDESGNLKTRPAKKDITIHHLLTHTAGFGYFFFNDEYREIFEKTDKCNITQNTIHSISTPLLFEPGEAWNYGASIDWAGIVLERVSGMRLGDYLKKYFYEPLGMNDTKWDRTEADLARQATHYQRGKDGKLTPLPEIMPLKGEQHMGGHGAIGTVRDYLKFLRMWLNEGRAPDGTQILKPETVKFGMEPKLTTQKINNIKTSHPDFSNDVDFPPDADLSWSYGFLVNQGPFPTGRPAGSSFWAGLANLYYWIDIKNGIAGYYASQVLPFNDVTSAPAFYALEGAVYSSLS</sequence>
<dbReference type="PANTHER" id="PTHR43283">
    <property type="entry name" value="BETA-LACTAMASE-RELATED"/>
    <property type="match status" value="1"/>
</dbReference>
<dbReference type="OrthoDB" id="428260at2759"/>
<accession>A0A1E4TJN7</accession>
<dbReference type="Proteomes" id="UP000095023">
    <property type="component" value="Unassembled WGS sequence"/>
</dbReference>
<dbReference type="SUPFAM" id="SSF56601">
    <property type="entry name" value="beta-lactamase/transpeptidase-like"/>
    <property type="match status" value="1"/>
</dbReference>
<proteinExistence type="predicted"/>